<evidence type="ECO:0000259" key="2">
    <source>
        <dbReference type="PROSITE" id="PS50206"/>
    </source>
</evidence>
<feature type="domain" description="Rhodanese" evidence="2">
    <location>
        <begin position="158"/>
        <end position="244"/>
    </location>
</feature>
<proteinExistence type="predicted"/>
<reference evidence="3" key="1">
    <citation type="submission" date="2020-04" db="EMBL/GenBank/DDBJ databases">
        <title>Deep metagenomics examines the oral microbiome during advanced dental caries in children, revealing novel taxa and co-occurrences with host molecules.</title>
        <authorList>
            <person name="Baker J.L."/>
            <person name="Morton J.T."/>
            <person name="Dinis M."/>
            <person name="Alvarez R."/>
            <person name="Tran N.C."/>
            <person name="Knight R."/>
            <person name="Edlund A."/>
        </authorList>
    </citation>
    <scope>NUCLEOTIDE SEQUENCE</scope>
    <source>
        <strain evidence="3">JCVI_32_bin.24</strain>
    </source>
</reference>
<evidence type="ECO:0000313" key="3">
    <source>
        <dbReference type="EMBL" id="MBF1163535.1"/>
    </source>
</evidence>
<feature type="signal peptide" evidence="1">
    <location>
        <begin position="1"/>
        <end position="25"/>
    </location>
</feature>
<organism evidence="3 4">
    <name type="scientific">Dechloromonas agitata</name>
    <dbReference type="NCBI Taxonomy" id="73030"/>
    <lineage>
        <taxon>Bacteria</taxon>
        <taxon>Pseudomonadati</taxon>
        <taxon>Pseudomonadota</taxon>
        <taxon>Betaproteobacteria</taxon>
        <taxon>Rhodocyclales</taxon>
        <taxon>Azonexaceae</taxon>
        <taxon>Dechloromonas</taxon>
    </lineage>
</organism>
<evidence type="ECO:0000256" key="1">
    <source>
        <dbReference type="SAM" id="SignalP"/>
    </source>
</evidence>
<dbReference type="Proteomes" id="UP000718593">
    <property type="component" value="Unassembled WGS sequence"/>
</dbReference>
<dbReference type="CDD" id="cd00158">
    <property type="entry name" value="RHOD"/>
    <property type="match status" value="2"/>
</dbReference>
<sequence>MRFLNTLLGALACIASQLAPGQALAQLPDPPPEHWYGKIVRYDFIAPYAVVPPRHDGILIDTRDTARRYDVGHIPGAINLPAKQFDALAPRLLPADKHTLILFYCDGIECKLSHMAADDAEDLGYTNIRVYAEGFPDWFKRGNPYAISAGHLRTLIETGEAGMLIDVRDSGAYQRHHLPNARHLPAEYFAQQAAGVLPGDKGTPLVFYCDHADARLSYAVARQATALGYRQVMLIEGGYPAWENLAR</sequence>
<dbReference type="InterPro" id="IPR001763">
    <property type="entry name" value="Rhodanese-like_dom"/>
</dbReference>
<dbReference type="SMART" id="SM00450">
    <property type="entry name" value="RHOD"/>
    <property type="match status" value="2"/>
</dbReference>
<dbReference type="PROSITE" id="PS00380">
    <property type="entry name" value="RHODANESE_1"/>
    <property type="match status" value="1"/>
</dbReference>
<dbReference type="PANTHER" id="PTHR44086:SF10">
    <property type="entry name" value="THIOSULFATE SULFURTRANSFERASE_RHODANESE-LIKE DOMAIN-CONTAINING PROTEIN 3"/>
    <property type="match status" value="1"/>
</dbReference>
<keyword evidence="1" id="KW-0732">Signal</keyword>
<feature type="chain" id="PRO_5037854131" evidence="1">
    <location>
        <begin position="26"/>
        <end position="247"/>
    </location>
</feature>
<dbReference type="SUPFAM" id="SSF52821">
    <property type="entry name" value="Rhodanese/Cell cycle control phosphatase"/>
    <property type="match status" value="2"/>
</dbReference>
<feature type="domain" description="Rhodanese" evidence="2">
    <location>
        <begin position="53"/>
        <end position="147"/>
    </location>
</feature>
<dbReference type="Pfam" id="PF00581">
    <property type="entry name" value="Rhodanese"/>
    <property type="match status" value="2"/>
</dbReference>
<gene>
    <name evidence="3" type="ORF">HXL68_00695</name>
</gene>
<dbReference type="PROSITE" id="PS50206">
    <property type="entry name" value="RHODANESE_3"/>
    <property type="match status" value="2"/>
</dbReference>
<evidence type="ECO:0000313" key="4">
    <source>
        <dbReference type="Proteomes" id="UP000718593"/>
    </source>
</evidence>
<dbReference type="EMBL" id="JABZMI010000003">
    <property type="protein sequence ID" value="MBF1163535.1"/>
    <property type="molecule type" value="Genomic_DNA"/>
</dbReference>
<dbReference type="GO" id="GO:0004792">
    <property type="term" value="F:thiosulfate-cyanide sulfurtransferase activity"/>
    <property type="evidence" value="ECO:0007669"/>
    <property type="project" value="InterPro"/>
</dbReference>
<comment type="caution">
    <text evidence="3">The sequence shown here is derived from an EMBL/GenBank/DDBJ whole genome shotgun (WGS) entry which is preliminary data.</text>
</comment>
<dbReference type="AlphaFoldDB" id="A0A930BPV8"/>
<dbReference type="Gene3D" id="3.40.250.10">
    <property type="entry name" value="Rhodanese-like domain"/>
    <property type="match status" value="2"/>
</dbReference>
<dbReference type="InterPro" id="IPR001307">
    <property type="entry name" value="Thiosulphate_STrfase_CS"/>
</dbReference>
<accession>A0A930BPV8</accession>
<name>A0A930BPV8_9RHOO</name>
<protein>
    <submittedName>
        <fullName evidence="3">Rhodanese-like domain-containing protein</fullName>
    </submittedName>
</protein>
<dbReference type="InterPro" id="IPR036873">
    <property type="entry name" value="Rhodanese-like_dom_sf"/>
</dbReference>
<dbReference type="PANTHER" id="PTHR44086">
    <property type="entry name" value="THIOSULFATE SULFURTRANSFERASE RDL2, MITOCHONDRIAL-RELATED"/>
    <property type="match status" value="1"/>
</dbReference>